<dbReference type="PANTHER" id="PTHR11439">
    <property type="entry name" value="GAG-POL-RELATED RETROTRANSPOSON"/>
    <property type="match status" value="1"/>
</dbReference>
<evidence type="ECO:0000313" key="3">
    <source>
        <dbReference type="EMBL" id="MBW0506605.1"/>
    </source>
</evidence>
<organism evidence="3 4">
    <name type="scientific">Austropuccinia psidii MF-1</name>
    <dbReference type="NCBI Taxonomy" id="1389203"/>
    <lineage>
        <taxon>Eukaryota</taxon>
        <taxon>Fungi</taxon>
        <taxon>Dikarya</taxon>
        <taxon>Basidiomycota</taxon>
        <taxon>Pucciniomycotina</taxon>
        <taxon>Pucciniomycetes</taxon>
        <taxon>Pucciniales</taxon>
        <taxon>Sphaerophragmiaceae</taxon>
        <taxon>Austropuccinia</taxon>
    </lineage>
</organism>
<evidence type="ECO:0000313" key="4">
    <source>
        <dbReference type="Proteomes" id="UP000765509"/>
    </source>
</evidence>
<dbReference type="EMBL" id="AVOT02019192">
    <property type="protein sequence ID" value="MBW0506605.1"/>
    <property type="molecule type" value="Genomic_DNA"/>
</dbReference>
<dbReference type="CDD" id="cd09272">
    <property type="entry name" value="RNase_HI_RT_Ty1"/>
    <property type="match status" value="1"/>
</dbReference>
<dbReference type="InterPro" id="IPR043502">
    <property type="entry name" value="DNA/RNA_pol_sf"/>
</dbReference>
<dbReference type="Proteomes" id="UP000765509">
    <property type="component" value="Unassembled WGS sequence"/>
</dbReference>
<protein>
    <recommendedName>
        <fullName evidence="5">Reverse transcriptase Ty1/copia-type domain-containing protein</fullName>
    </recommendedName>
</protein>
<accession>A0A9Q3HM25</accession>
<dbReference type="Pfam" id="PF25597">
    <property type="entry name" value="SH3_retrovirus"/>
    <property type="match status" value="1"/>
</dbReference>
<dbReference type="InterPro" id="IPR013103">
    <property type="entry name" value="RVT_2"/>
</dbReference>
<dbReference type="OrthoDB" id="431244at2759"/>
<dbReference type="SUPFAM" id="SSF56672">
    <property type="entry name" value="DNA/RNA polymerases"/>
    <property type="match status" value="1"/>
</dbReference>
<dbReference type="InterPro" id="IPR057670">
    <property type="entry name" value="SH3_retrovirus"/>
</dbReference>
<gene>
    <name evidence="3" type="ORF">O181_046320</name>
</gene>
<comment type="caution">
    <text evidence="3">The sequence shown here is derived from an EMBL/GenBank/DDBJ whole genome shotgun (WGS) entry which is preliminary data.</text>
</comment>
<sequence length="615" mass="70354">MLLQAKLPSIFWTFAFRHAAWVYNRVLHAGLDVTPYELAIKRRQSLFLLQVFGCSAMLHNMVQKKDMSPKAKKVIHLGVAQDSQGWIFYDPESKNLLQGALAVFQENDYLPHDKDMSVNKLEIQHIFDREMIDEMEGQDTLFDLIRISSCFCTGTPTTYKEAESSPQADKWMMECDKELQNMKDMGVWEVVNQPKKKGILGTRWVFAMKLNAAGEVTQHKARLVVQGHKQIKGLNFEETFAPTPSFATLRSILAIASRAKWEIATFDVTAAYLHSSLDEDIYVRPPQGIDLEHGKVFKLQKALYGLKQAGRCWWLHSKDILEKIGFKANEEDQSTYIFKRGTEKAMLWIQVDDGILAAKGEGTMNFLRGELSRNLNLRWDKELSSIVGIEIKQHKNSFYLSQSALIGKLMATLDNKFTAHQPLPDMKLESSKAVMADRLYLSAIGMLLYLAQATRPDIMYAINFLARFAMNTDNSHWMALKHLISYAEYMALSFAGKESIWLINNFKEILQATRPTLLSDNKSAIQIADNASSRKKSRHIQRKFHIINEFVVKKKVYLEWIDSGNQLADIFTKPLGKINVAKFQKSMEGLWGGVLKNPKKVLENEEQNEYSYPQT</sequence>
<keyword evidence="4" id="KW-1185">Reference proteome</keyword>
<dbReference type="Pfam" id="PF07727">
    <property type="entry name" value="RVT_2"/>
    <property type="match status" value="1"/>
</dbReference>
<dbReference type="PANTHER" id="PTHR11439:SF483">
    <property type="entry name" value="PEPTIDE SYNTHASE GLIP-LIKE, PUTATIVE (AFU_ORTHOLOGUE AFUA_3G12920)-RELATED"/>
    <property type="match status" value="1"/>
</dbReference>
<evidence type="ECO:0000259" key="2">
    <source>
        <dbReference type="Pfam" id="PF25597"/>
    </source>
</evidence>
<feature type="domain" description="Retroviral polymerase SH3-like" evidence="2">
    <location>
        <begin position="54"/>
        <end position="114"/>
    </location>
</feature>
<feature type="domain" description="Reverse transcriptase Ty1/copia-type" evidence="1">
    <location>
        <begin position="187"/>
        <end position="412"/>
    </location>
</feature>
<evidence type="ECO:0008006" key="5">
    <source>
        <dbReference type="Google" id="ProtNLM"/>
    </source>
</evidence>
<dbReference type="AlphaFoldDB" id="A0A9Q3HM25"/>
<proteinExistence type="predicted"/>
<evidence type="ECO:0000259" key="1">
    <source>
        <dbReference type="Pfam" id="PF07727"/>
    </source>
</evidence>
<reference evidence="3" key="1">
    <citation type="submission" date="2021-03" db="EMBL/GenBank/DDBJ databases">
        <title>Draft genome sequence of rust myrtle Austropuccinia psidii MF-1, a brazilian biotype.</title>
        <authorList>
            <person name="Quecine M.C."/>
            <person name="Pachon D.M.R."/>
            <person name="Bonatelli M.L."/>
            <person name="Correr F.H."/>
            <person name="Franceschini L.M."/>
            <person name="Leite T.F."/>
            <person name="Margarido G.R.A."/>
            <person name="Almeida C.A."/>
            <person name="Ferrarezi J.A."/>
            <person name="Labate C.A."/>
        </authorList>
    </citation>
    <scope>NUCLEOTIDE SEQUENCE</scope>
    <source>
        <strain evidence="3">MF-1</strain>
    </source>
</reference>
<name>A0A9Q3HM25_9BASI</name>